<dbReference type="PROSITE" id="PS51257">
    <property type="entry name" value="PROKAR_LIPOPROTEIN"/>
    <property type="match status" value="1"/>
</dbReference>
<gene>
    <name evidence="2" type="ORF">GCM10011349_09780</name>
</gene>
<name>A0ABQ2JG57_9SPHN</name>
<accession>A0ABQ2JG57</accession>
<protein>
    <recommendedName>
        <fullName evidence="4">Lipoprotein</fullName>
    </recommendedName>
</protein>
<feature type="chain" id="PRO_5045789953" description="Lipoprotein" evidence="1">
    <location>
        <begin position="24"/>
        <end position="156"/>
    </location>
</feature>
<evidence type="ECO:0000313" key="2">
    <source>
        <dbReference type="EMBL" id="GGN44570.1"/>
    </source>
</evidence>
<comment type="caution">
    <text evidence="2">The sequence shown here is derived from an EMBL/GenBank/DDBJ whole genome shotgun (WGS) entry which is preliminary data.</text>
</comment>
<organism evidence="2 3">
    <name type="scientific">Novosphingobium indicum</name>
    <dbReference type="NCBI Taxonomy" id="462949"/>
    <lineage>
        <taxon>Bacteria</taxon>
        <taxon>Pseudomonadati</taxon>
        <taxon>Pseudomonadota</taxon>
        <taxon>Alphaproteobacteria</taxon>
        <taxon>Sphingomonadales</taxon>
        <taxon>Sphingomonadaceae</taxon>
        <taxon>Novosphingobium</taxon>
    </lineage>
</organism>
<dbReference type="RefSeq" id="WP_188818578.1">
    <property type="nucleotide sequence ID" value="NZ_BMLK01000004.1"/>
</dbReference>
<reference evidence="3" key="1">
    <citation type="journal article" date="2019" name="Int. J. Syst. Evol. Microbiol.">
        <title>The Global Catalogue of Microorganisms (GCM) 10K type strain sequencing project: providing services to taxonomists for standard genome sequencing and annotation.</title>
        <authorList>
            <consortium name="The Broad Institute Genomics Platform"/>
            <consortium name="The Broad Institute Genome Sequencing Center for Infectious Disease"/>
            <person name="Wu L."/>
            <person name="Ma J."/>
        </authorList>
    </citation>
    <scope>NUCLEOTIDE SEQUENCE [LARGE SCALE GENOMIC DNA]</scope>
    <source>
        <strain evidence="3">CGMCC 1.6784</strain>
    </source>
</reference>
<dbReference type="Proteomes" id="UP000605099">
    <property type="component" value="Unassembled WGS sequence"/>
</dbReference>
<evidence type="ECO:0008006" key="4">
    <source>
        <dbReference type="Google" id="ProtNLM"/>
    </source>
</evidence>
<evidence type="ECO:0000256" key="1">
    <source>
        <dbReference type="SAM" id="SignalP"/>
    </source>
</evidence>
<evidence type="ECO:0000313" key="3">
    <source>
        <dbReference type="Proteomes" id="UP000605099"/>
    </source>
</evidence>
<dbReference type="EMBL" id="BMLK01000004">
    <property type="protein sequence ID" value="GGN44570.1"/>
    <property type="molecule type" value="Genomic_DNA"/>
</dbReference>
<keyword evidence="3" id="KW-1185">Reference proteome</keyword>
<sequence length="156" mass="16464">MKIRASLAIVVVAGLTGCTVIPAETPPPAPHPAPALPSPVPPPQVPPPPANAPLTFAALNETVSVDGLKVTPKEVLEDSRCPMNARCIWAGQVRLRISGHIGLRRKSMEITSGEPIQVADGSLELVEVRPDKVTTVNAGAIDPADYRFGFRFMGGF</sequence>
<feature type="signal peptide" evidence="1">
    <location>
        <begin position="1"/>
        <end position="23"/>
    </location>
</feature>
<keyword evidence="1" id="KW-0732">Signal</keyword>
<proteinExistence type="predicted"/>